<feature type="domain" description="HD/PDEase" evidence="8">
    <location>
        <begin position="30"/>
        <end position="147"/>
    </location>
</feature>
<dbReference type="Proteomes" id="UP000623172">
    <property type="component" value="Unassembled WGS sequence"/>
</dbReference>
<evidence type="ECO:0000256" key="3">
    <source>
        <dbReference type="ARBA" id="ARBA00001941"/>
    </source>
</evidence>
<keyword evidence="7" id="KW-0378">Hydrolase</keyword>
<sequence>MDVLESYVRFIQEVEGLKSTLRTAWTASGRQESTAEHSWRLALMAGLFLHEFPALDGHKVLVMCLIHDLAELDVGDISAALRTDEKSKHEAERRALERIVRPLPEPLKREIRELWQQYNDNATGEAKLVKALDKAETILQHNQGRNPEDFDYAFNLEYGIQYFKGPVLKELRRMIDEDTRVRVGEFKGQEDQG</sequence>
<comment type="catalytic activity">
    <reaction evidence="1">
        <text>a 2'-deoxyribonucleoside 5'-phosphate + H2O = a 2'-deoxyribonucleoside + phosphate</text>
        <dbReference type="Rhea" id="RHEA:36167"/>
        <dbReference type="ChEBI" id="CHEBI:15377"/>
        <dbReference type="ChEBI" id="CHEBI:18274"/>
        <dbReference type="ChEBI" id="CHEBI:43474"/>
        <dbReference type="ChEBI" id="CHEBI:65317"/>
        <dbReference type="EC" id="3.1.3.89"/>
    </reaction>
</comment>
<evidence type="ECO:0000313" key="10">
    <source>
        <dbReference type="Proteomes" id="UP000623172"/>
    </source>
</evidence>
<dbReference type="SMART" id="SM00471">
    <property type="entry name" value="HDc"/>
    <property type="match status" value="1"/>
</dbReference>
<dbReference type="InterPro" id="IPR003607">
    <property type="entry name" value="HD/PDEase_dom"/>
</dbReference>
<dbReference type="GO" id="GO:0002953">
    <property type="term" value="F:5'-deoxynucleotidase activity"/>
    <property type="evidence" value="ECO:0007669"/>
    <property type="project" value="UniProtKB-EC"/>
</dbReference>
<dbReference type="AlphaFoldDB" id="A0A926D2S7"/>
<dbReference type="InterPro" id="IPR039356">
    <property type="entry name" value="YfbR/HDDC2"/>
</dbReference>
<comment type="caution">
    <text evidence="9">The sequence shown here is derived from an EMBL/GenBank/DDBJ whole genome shotgun (WGS) entry which is preliminary data.</text>
</comment>
<dbReference type="EMBL" id="JACRSR010000001">
    <property type="protein sequence ID" value="MBC8531355.1"/>
    <property type="molecule type" value="Genomic_DNA"/>
</dbReference>
<gene>
    <name evidence="9" type="ORF">H8696_05775</name>
</gene>
<comment type="cofactor">
    <cofactor evidence="3">
        <name>Co(2+)</name>
        <dbReference type="ChEBI" id="CHEBI:48828"/>
    </cofactor>
</comment>
<evidence type="ECO:0000256" key="6">
    <source>
        <dbReference type="ARBA" id="ARBA00022723"/>
    </source>
</evidence>
<evidence type="ECO:0000256" key="2">
    <source>
        <dbReference type="ARBA" id="ARBA00001936"/>
    </source>
</evidence>
<dbReference type="Pfam" id="PF13023">
    <property type="entry name" value="HD_3"/>
    <property type="match status" value="1"/>
</dbReference>
<dbReference type="GO" id="GO:0046872">
    <property type="term" value="F:metal ion binding"/>
    <property type="evidence" value="ECO:0007669"/>
    <property type="project" value="UniProtKB-KW"/>
</dbReference>
<dbReference type="RefSeq" id="WP_249315900.1">
    <property type="nucleotide sequence ID" value="NZ_JACRSR010000001.1"/>
</dbReference>
<dbReference type="EC" id="3.1.3.89" evidence="5"/>
<dbReference type="PANTHER" id="PTHR11845:SF13">
    <property type="entry name" value="5'-DEOXYNUCLEOTIDASE HDDC2"/>
    <property type="match status" value="1"/>
</dbReference>
<proteinExistence type="predicted"/>
<dbReference type="PANTHER" id="PTHR11845">
    <property type="entry name" value="5'-DEOXYNUCLEOTIDASE HDDC2"/>
    <property type="match status" value="1"/>
</dbReference>
<evidence type="ECO:0000259" key="8">
    <source>
        <dbReference type="SMART" id="SM00471"/>
    </source>
</evidence>
<organism evidence="9 10">
    <name type="scientific">Gehongia tenuis</name>
    <dbReference type="NCBI Taxonomy" id="2763655"/>
    <lineage>
        <taxon>Bacteria</taxon>
        <taxon>Bacillati</taxon>
        <taxon>Bacillota</taxon>
        <taxon>Clostridia</taxon>
        <taxon>Christensenellales</taxon>
        <taxon>Christensenellaceae</taxon>
        <taxon>Gehongia</taxon>
    </lineage>
</organism>
<keyword evidence="6" id="KW-0479">Metal-binding</keyword>
<reference evidence="9" key="1">
    <citation type="submission" date="2020-08" db="EMBL/GenBank/DDBJ databases">
        <title>Genome public.</title>
        <authorList>
            <person name="Liu C."/>
            <person name="Sun Q."/>
        </authorList>
    </citation>
    <scope>NUCLEOTIDE SEQUENCE</scope>
    <source>
        <strain evidence="9">NSJ-53</strain>
    </source>
</reference>
<name>A0A926D2S7_9FIRM</name>
<dbReference type="Gene3D" id="1.10.3210.10">
    <property type="entry name" value="Hypothetical protein af1432"/>
    <property type="match status" value="1"/>
</dbReference>
<keyword evidence="10" id="KW-1185">Reference proteome</keyword>
<evidence type="ECO:0000313" key="9">
    <source>
        <dbReference type="EMBL" id="MBC8531355.1"/>
    </source>
</evidence>
<evidence type="ECO:0000256" key="7">
    <source>
        <dbReference type="ARBA" id="ARBA00022801"/>
    </source>
</evidence>
<dbReference type="InterPro" id="IPR006674">
    <property type="entry name" value="HD_domain"/>
</dbReference>
<dbReference type="GO" id="GO:0005737">
    <property type="term" value="C:cytoplasm"/>
    <property type="evidence" value="ECO:0007669"/>
    <property type="project" value="TreeGrafter"/>
</dbReference>
<evidence type="ECO:0000256" key="5">
    <source>
        <dbReference type="ARBA" id="ARBA00012964"/>
    </source>
</evidence>
<evidence type="ECO:0000256" key="1">
    <source>
        <dbReference type="ARBA" id="ARBA00001638"/>
    </source>
</evidence>
<protein>
    <recommendedName>
        <fullName evidence="5">5'-deoxynucleotidase</fullName>
        <ecNumber evidence="5">3.1.3.89</ecNumber>
    </recommendedName>
</protein>
<accession>A0A926D2S7</accession>
<dbReference type="SUPFAM" id="SSF109604">
    <property type="entry name" value="HD-domain/PDEase-like"/>
    <property type="match status" value="1"/>
</dbReference>
<evidence type="ECO:0000256" key="4">
    <source>
        <dbReference type="ARBA" id="ARBA00011738"/>
    </source>
</evidence>
<comment type="cofactor">
    <cofactor evidence="2">
        <name>Mn(2+)</name>
        <dbReference type="ChEBI" id="CHEBI:29035"/>
    </cofactor>
</comment>
<comment type="subunit">
    <text evidence="4">Homodimer.</text>
</comment>